<dbReference type="AlphaFoldDB" id="A0A6L2PVS6"/>
<dbReference type="InParanoid" id="A0A6L2PVS6"/>
<evidence type="ECO:0000256" key="1">
    <source>
        <dbReference type="ARBA" id="ARBA00007471"/>
    </source>
</evidence>
<dbReference type="OrthoDB" id="271628at2759"/>
<feature type="domain" description="Myotubularin phosphatase" evidence="2">
    <location>
        <begin position="211"/>
        <end position="567"/>
    </location>
</feature>
<comment type="similarity">
    <text evidence="1">Belongs to the protein-tyrosine phosphatase family. Non-receptor class myotubularin subfamily.</text>
</comment>
<evidence type="ECO:0000313" key="4">
    <source>
        <dbReference type="Proteomes" id="UP000502823"/>
    </source>
</evidence>
<dbReference type="EMBL" id="BLKM01000655">
    <property type="protein sequence ID" value="GFG36646.1"/>
    <property type="molecule type" value="Genomic_DNA"/>
</dbReference>
<dbReference type="PANTHER" id="PTHR10807:SF110">
    <property type="entry name" value="FI17948P1"/>
    <property type="match status" value="1"/>
</dbReference>
<dbReference type="InterPro" id="IPR029021">
    <property type="entry name" value="Prot-tyrosine_phosphatase-like"/>
</dbReference>
<dbReference type="PROSITE" id="PS51339">
    <property type="entry name" value="PPASE_MYOTUBULARIN"/>
    <property type="match status" value="1"/>
</dbReference>
<dbReference type="Proteomes" id="UP000502823">
    <property type="component" value="Unassembled WGS sequence"/>
</dbReference>
<dbReference type="InterPro" id="IPR030564">
    <property type="entry name" value="Myotubularin"/>
</dbReference>
<dbReference type="SUPFAM" id="SSF52799">
    <property type="entry name" value="(Phosphotyrosine protein) phosphatases II"/>
    <property type="match status" value="1"/>
</dbReference>
<organism evidence="3 4">
    <name type="scientific">Coptotermes formosanus</name>
    <name type="common">Formosan subterranean termite</name>
    <dbReference type="NCBI Taxonomy" id="36987"/>
    <lineage>
        <taxon>Eukaryota</taxon>
        <taxon>Metazoa</taxon>
        <taxon>Ecdysozoa</taxon>
        <taxon>Arthropoda</taxon>
        <taxon>Hexapoda</taxon>
        <taxon>Insecta</taxon>
        <taxon>Pterygota</taxon>
        <taxon>Neoptera</taxon>
        <taxon>Polyneoptera</taxon>
        <taxon>Dictyoptera</taxon>
        <taxon>Blattodea</taxon>
        <taxon>Blattoidea</taxon>
        <taxon>Termitoidae</taxon>
        <taxon>Rhinotermitidae</taxon>
        <taxon>Coptotermes</taxon>
    </lineage>
</organism>
<reference evidence="4" key="1">
    <citation type="submission" date="2020-01" db="EMBL/GenBank/DDBJ databases">
        <title>Draft genome sequence of the Termite Coptotermes fromosanus.</title>
        <authorList>
            <person name="Itakura S."/>
            <person name="Yosikawa Y."/>
            <person name="Umezawa K."/>
        </authorList>
    </citation>
    <scope>NUCLEOTIDE SEQUENCE [LARGE SCALE GENOMIC DNA]</scope>
</reference>
<dbReference type="InterPro" id="IPR010569">
    <property type="entry name" value="Myotubularin-like_Pase_dom"/>
</dbReference>
<sequence>MERDPVLKRYLLFVFLLQSDKSQNRTNERTDNHIAAFIFSLNTSGEDSITELNPRLLPGEVVIAEAQNVLLFAPVSEQKQGKSGSLSVTNFKLTFVTAEERPREESGQQQNLLLGEYDVCLSNVDVVYQLVGDKKRRLVPGSNVSGKVNGLHILCKNMRVLSFSFKFSPVGHGKILTNALLHHAFPRRHQLLFAYDYREQYYNCQREVCTFWELDDWKQELSRTGCQGWRLSAVNQSFQLSTSLPQWLVVPQAILDWQLGDAARHFRGSRPPVWCWGSSQGAALVRMADIHPTITERVKENVMLENVRKSHPQRRQPLLLDLSKDFPNPRDVQFSYTKLRELCAPESLHQFWVQDSRFFSLLESSRWLHIVSLCLCKAIEAADAIQRDVTVVLQEGDGRDMCCIVASLVQVLLDPHWRSLRGFQTLIQKEWVVLGHPFCTRLAHVFTTESEQSPEFLVFLDCMWQLLQQFPAAFEFTETYLTTLWDSAHISVFETFLFDCEHDRTKAAGDSNNHLVLRSVWDWGEQFQEQDIALFTNPLYKACSHSQSKQLVPQGGLSSLSIWRQCYFRWLPLLEIPGGGQAQIDLQHRQLSAEVAALQRSEPAPEHTVTQVGSFFPFGHGVTRPGVLLGSSLTLNTSFLPAEALLDSQSLLNAPD</sequence>
<dbReference type="Pfam" id="PF06602">
    <property type="entry name" value="Myotub-related"/>
    <property type="match status" value="2"/>
</dbReference>
<accession>A0A6L2PVS6</accession>
<comment type="caution">
    <text evidence="3">The sequence shown here is derived from an EMBL/GenBank/DDBJ whole genome shotgun (WGS) entry which is preliminary data.</text>
</comment>
<evidence type="ECO:0000313" key="3">
    <source>
        <dbReference type="EMBL" id="GFG36646.1"/>
    </source>
</evidence>
<keyword evidence="4" id="KW-1185">Reference proteome</keyword>
<evidence type="ECO:0000259" key="2">
    <source>
        <dbReference type="PROSITE" id="PS51339"/>
    </source>
</evidence>
<dbReference type="GO" id="GO:0016020">
    <property type="term" value="C:membrane"/>
    <property type="evidence" value="ECO:0007669"/>
    <property type="project" value="TreeGrafter"/>
</dbReference>
<dbReference type="GO" id="GO:0046856">
    <property type="term" value="P:phosphatidylinositol dephosphorylation"/>
    <property type="evidence" value="ECO:0007669"/>
    <property type="project" value="TreeGrafter"/>
</dbReference>
<dbReference type="PANTHER" id="PTHR10807">
    <property type="entry name" value="MYOTUBULARIN-RELATED"/>
    <property type="match status" value="1"/>
</dbReference>
<proteinExistence type="inferred from homology"/>
<dbReference type="SUPFAM" id="SSF50729">
    <property type="entry name" value="PH domain-like"/>
    <property type="match status" value="1"/>
</dbReference>
<gene>
    <name evidence="3" type="ORF">Cfor_09388</name>
</gene>
<protein>
    <recommendedName>
        <fullName evidence="2">Myotubularin phosphatase domain-containing protein</fullName>
    </recommendedName>
</protein>
<dbReference type="Gene3D" id="2.30.29.30">
    <property type="entry name" value="Pleckstrin-homology domain (PH domain)/Phosphotyrosine-binding domain (PTB)"/>
    <property type="match status" value="1"/>
</dbReference>
<dbReference type="FunCoup" id="A0A6L2PVS6">
    <property type="interactions" value="1502"/>
</dbReference>
<dbReference type="InterPro" id="IPR011993">
    <property type="entry name" value="PH-like_dom_sf"/>
</dbReference>
<dbReference type="Pfam" id="PF12578">
    <property type="entry name" value="3-PAP"/>
    <property type="match status" value="1"/>
</dbReference>
<dbReference type="InterPro" id="IPR022587">
    <property type="entry name" value="MTMR12-like_C"/>
</dbReference>
<dbReference type="CDD" id="cd14537">
    <property type="entry name" value="PTP-MTMR10-like"/>
    <property type="match status" value="1"/>
</dbReference>
<dbReference type="GO" id="GO:0005737">
    <property type="term" value="C:cytoplasm"/>
    <property type="evidence" value="ECO:0007669"/>
    <property type="project" value="TreeGrafter"/>
</dbReference>
<name>A0A6L2PVS6_COPFO</name>